<dbReference type="SUPFAM" id="SSF52540">
    <property type="entry name" value="P-loop containing nucleoside triphosphate hydrolases"/>
    <property type="match status" value="1"/>
</dbReference>
<dbReference type="RefSeq" id="WP_375735930.1">
    <property type="nucleotide sequence ID" value="NZ_JBCGDC010000096.1"/>
</dbReference>
<dbReference type="Proteomes" id="UP001582793">
    <property type="component" value="Unassembled WGS sequence"/>
</dbReference>
<keyword evidence="6 8" id="KW-0418">Kinase</keyword>
<keyword evidence="6" id="KW-0173">Coenzyme A biosynthesis</keyword>
<sequence length="394" mass="43120">MLNVGLTGGIGSGKSSVARRLAEHGAVVVDSDVIAREVVAPGTDGLREIVEAFGAGVLQPDGSLDRPALGALVFGDTAARRRLEEITHPRVRARSRELAAAAAPDAVLVNDVPLLVEGGLAPTYHLVVVVETDRDIRIGRLVRDRGMTERQALDRIAAQADDARRRAAADVVLRNDGDLADLHVVVDRLWRRLVPYEANVRHRRRAPRPADVTLAGPDPSWPDQARRLADRIRHLVGDPDRRIDHVGSTAVPGLAAKDVVDLQLSVSSLAEADSLADRLADGGFPRPPGDWYDSPKPPDLDPARWTKRLHLNADPGRPVNLHVRVTGSPGWRCALLLRDLLRADEATRAEYLALKQGLAERSATVDEYAEAKEPWFDVAYDRARRWADRTGWQP</sequence>
<dbReference type="Pfam" id="PF04229">
    <property type="entry name" value="GrpB"/>
    <property type="match status" value="1"/>
</dbReference>
<evidence type="ECO:0000256" key="5">
    <source>
        <dbReference type="ARBA" id="ARBA00022840"/>
    </source>
</evidence>
<dbReference type="InterPro" id="IPR027417">
    <property type="entry name" value="P-loop_NTPase"/>
</dbReference>
<keyword evidence="6 8" id="KW-0808">Transferase</keyword>
<dbReference type="PANTHER" id="PTHR10695:SF46">
    <property type="entry name" value="BIFUNCTIONAL COENZYME A SYNTHASE-RELATED"/>
    <property type="match status" value="1"/>
</dbReference>
<evidence type="ECO:0000256" key="6">
    <source>
        <dbReference type="HAMAP-Rule" id="MF_00376"/>
    </source>
</evidence>
<dbReference type="NCBIfam" id="TIGR00152">
    <property type="entry name" value="dephospho-CoA kinase"/>
    <property type="match status" value="1"/>
</dbReference>
<gene>
    <name evidence="6 8" type="primary">coaE</name>
    <name evidence="8" type="ORF">AAFH96_25990</name>
</gene>
<accession>A0ABV5CXA6</accession>
<dbReference type="EC" id="2.7.1.24" evidence="6 7"/>
<dbReference type="EMBL" id="JBCGDC010000096">
    <property type="protein sequence ID" value="MFB6396525.1"/>
    <property type="molecule type" value="Genomic_DNA"/>
</dbReference>
<feature type="binding site" evidence="6">
    <location>
        <begin position="11"/>
        <end position="16"/>
    </location>
    <ligand>
        <name>ATP</name>
        <dbReference type="ChEBI" id="CHEBI:30616"/>
    </ligand>
</feature>
<dbReference type="PROSITE" id="PS51219">
    <property type="entry name" value="DPCK"/>
    <property type="match status" value="1"/>
</dbReference>
<dbReference type="CDD" id="cd02022">
    <property type="entry name" value="DPCK"/>
    <property type="match status" value="1"/>
</dbReference>
<evidence type="ECO:0000313" key="8">
    <source>
        <dbReference type="EMBL" id="MFB6396525.1"/>
    </source>
</evidence>
<dbReference type="GO" id="GO:0004140">
    <property type="term" value="F:dephospho-CoA kinase activity"/>
    <property type="evidence" value="ECO:0007669"/>
    <property type="project" value="UniProtKB-EC"/>
</dbReference>
<dbReference type="Gene3D" id="3.30.460.10">
    <property type="entry name" value="Beta Polymerase, domain 2"/>
    <property type="match status" value="1"/>
</dbReference>
<organism evidence="8 9">
    <name type="scientific">Polymorphospora lycopeni</name>
    <dbReference type="NCBI Taxonomy" id="3140240"/>
    <lineage>
        <taxon>Bacteria</taxon>
        <taxon>Bacillati</taxon>
        <taxon>Actinomycetota</taxon>
        <taxon>Actinomycetes</taxon>
        <taxon>Micromonosporales</taxon>
        <taxon>Micromonosporaceae</taxon>
        <taxon>Polymorphospora</taxon>
    </lineage>
</organism>
<evidence type="ECO:0000256" key="1">
    <source>
        <dbReference type="ARBA" id="ARBA00008826"/>
    </source>
</evidence>
<proteinExistence type="inferred from homology"/>
<keyword evidence="5 6" id="KW-0067">ATP-binding</keyword>
<comment type="pathway">
    <text evidence="6">Cofactor biosynthesis; coenzyme A biosynthesis; CoA from (R)-pantothenate: step 5/5.</text>
</comment>
<keyword evidence="3 6" id="KW-0963">Cytoplasm</keyword>
<evidence type="ECO:0000256" key="3">
    <source>
        <dbReference type="ARBA" id="ARBA00022490"/>
    </source>
</evidence>
<comment type="function">
    <text evidence="6">Catalyzes the phosphorylation of the 3'-hydroxyl group of dephosphocoenzyme A to form coenzyme A.</text>
</comment>
<dbReference type="SUPFAM" id="SSF81301">
    <property type="entry name" value="Nucleotidyltransferase"/>
    <property type="match status" value="1"/>
</dbReference>
<dbReference type="Gene3D" id="3.40.50.300">
    <property type="entry name" value="P-loop containing nucleotide triphosphate hydrolases"/>
    <property type="match status" value="1"/>
</dbReference>
<comment type="caution">
    <text evidence="8">The sequence shown here is derived from an EMBL/GenBank/DDBJ whole genome shotgun (WGS) entry which is preliminary data.</text>
</comment>
<comment type="catalytic activity">
    <reaction evidence="6">
        <text>3'-dephospho-CoA + ATP = ADP + CoA + H(+)</text>
        <dbReference type="Rhea" id="RHEA:18245"/>
        <dbReference type="ChEBI" id="CHEBI:15378"/>
        <dbReference type="ChEBI" id="CHEBI:30616"/>
        <dbReference type="ChEBI" id="CHEBI:57287"/>
        <dbReference type="ChEBI" id="CHEBI:57328"/>
        <dbReference type="ChEBI" id="CHEBI:456216"/>
        <dbReference type="EC" id="2.7.1.24"/>
    </reaction>
</comment>
<dbReference type="PANTHER" id="PTHR10695">
    <property type="entry name" value="DEPHOSPHO-COA KINASE-RELATED"/>
    <property type="match status" value="1"/>
</dbReference>
<protein>
    <recommendedName>
        <fullName evidence="6 7">Dephospho-CoA kinase</fullName>
        <ecNumber evidence="6 7">2.7.1.24</ecNumber>
    </recommendedName>
    <alternativeName>
        <fullName evidence="6">Dephosphocoenzyme A kinase</fullName>
    </alternativeName>
</protein>
<keyword evidence="9" id="KW-1185">Reference proteome</keyword>
<evidence type="ECO:0000256" key="7">
    <source>
        <dbReference type="NCBIfam" id="TIGR00152"/>
    </source>
</evidence>
<comment type="subcellular location">
    <subcellularLocation>
        <location evidence="6">Cytoplasm</location>
    </subcellularLocation>
</comment>
<keyword evidence="4 6" id="KW-0547">Nucleotide-binding</keyword>
<comment type="similarity">
    <text evidence="1">In the N-terminal section; belongs to the CoaE family.</text>
</comment>
<evidence type="ECO:0000256" key="2">
    <source>
        <dbReference type="ARBA" id="ARBA00011058"/>
    </source>
</evidence>
<dbReference type="InterPro" id="IPR043519">
    <property type="entry name" value="NT_sf"/>
</dbReference>
<dbReference type="NCBIfam" id="NF002879">
    <property type="entry name" value="PRK03333.1"/>
    <property type="match status" value="1"/>
</dbReference>
<dbReference type="HAMAP" id="MF_00376">
    <property type="entry name" value="Dephospho_CoA_kinase"/>
    <property type="match status" value="1"/>
</dbReference>
<evidence type="ECO:0000313" key="9">
    <source>
        <dbReference type="Proteomes" id="UP001582793"/>
    </source>
</evidence>
<dbReference type="InterPro" id="IPR007344">
    <property type="entry name" value="GrpB/CoaE"/>
</dbReference>
<reference evidence="8 9" key="1">
    <citation type="submission" date="2024-04" db="EMBL/GenBank/DDBJ databases">
        <title>Polymorphospora sp. isolated from Baiyangdian Lake in Xiong'an New Area.</title>
        <authorList>
            <person name="Zhang X."/>
            <person name="Liu J."/>
        </authorList>
    </citation>
    <scope>NUCLEOTIDE SEQUENCE [LARGE SCALE GENOMIC DNA]</scope>
    <source>
        <strain evidence="8 9">2-325</strain>
    </source>
</reference>
<dbReference type="InterPro" id="IPR001977">
    <property type="entry name" value="Depp_CoAkinase"/>
</dbReference>
<comment type="similarity">
    <text evidence="6">Belongs to the CoaE family.</text>
</comment>
<dbReference type="Pfam" id="PF01121">
    <property type="entry name" value="CoaE"/>
    <property type="match status" value="1"/>
</dbReference>
<evidence type="ECO:0000256" key="4">
    <source>
        <dbReference type="ARBA" id="ARBA00022741"/>
    </source>
</evidence>
<name>A0ABV5CXA6_9ACTN</name>
<comment type="similarity">
    <text evidence="2">In the C-terminal section; belongs to the UPF0157 (GrpB) family.</text>
</comment>